<sequence>FAHTKCLLFSQSSFLKVQPNKTPLSHVSPTQLGTACLGPEIATKTGSAAQGILGKYNQNNSFPPLPGKMARGQTWSEEEVKALIKIWADENVLQLLLTTHKNKQVFKLISGDMEALGFPRTASQCRTKVKKLRQQYVKIRNMLRNGSTGDAKDQKWISARIGMGFLKIGKQPENCNRCTPNQNSNSVCQKYIKQLVQHKG</sequence>
<reference evidence="2" key="1">
    <citation type="submission" date="2025-08" db="UniProtKB">
        <authorList>
            <consortium name="Ensembl"/>
        </authorList>
    </citation>
    <scope>IDENTIFICATION</scope>
</reference>
<accession>A0A3B3TZ40</accession>
<dbReference type="PANTHER" id="PTHR47595:SF1">
    <property type="entry name" value="MYB_SANT-LIKE DNA-BINDING DOMAIN-CONTAINING PROTEIN"/>
    <property type="match status" value="1"/>
</dbReference>
<dbReference type="PANTHER" id="PTHR47595">
    <property type="entry name" value="HEAT SHOCK 70 KDA PROTEIN 14"/>
    <property type="match status" value="1"/>
</dbReference>
<dbReference type="Ensembl" id="ENSPLAT00000007162.1">
    <property type="protein sequence ID" value="ENSPLAP00000005898.1"/>
    <property type="gene ID" value="ENSPLAG00000007927.1"/>
</dbReference>
<dbReference type="Gene3D" id="1.10.10.60">
    <property type="entry name" value="Homeodomain-like"/>
    <property type="match status" value="1"/>
</dbReference>
<name>A0A3B3TZ40_9TELE</name>
<dbReference type="Pfam" id="PF13837">
    <property type="entry name" value="Myb_DNA-bind_4"/>
    <property type="match status" value="1"/>
</dbReference>
<dbReference type="FunFam" id="1.10.10.60:FF:000032">
    <property type="entry name" value="Zinc finger and SCAN domain-containing 20"/>
    <property type="match status" value="1"/>
</dbReference>
<dbReference type="STRING" id="48699.ENSPLAP00000005898"/>
<evidence type="ECO:0000313" key="3">
    <source>
        <dbReference type="Proteomes" id="UP000261500"/>
    </source>
</evidence>
<evidence type="ECO:0000259" key="1">
    <source>
        <dbReference type="Pfam" id="PF13837"/>
    </source>
</evidence>
<dbReference type="InterPro" id="IPR044822">
    <property type="entry name" value="Myb_DNA-bind_4"/>
</dbReference>
<organism evidence="2 3">
    <name type="scientific">Poecilia latipinna</name>
    <name type="common">sailfin molly</name>
    <dbReference type="NCBI Taxonomy" id="48699"/>
    <lineage>
        <taxon>Eukaryota</taxon>
        <taxon>Metazoa</taxon>
        <taxon>Chordata</taxon>
        <taxon>Craniata</taxon>
        <taxon>Vertebrata</taxon>
        <taxon>Euteleostomi</taxon>
        <taxon>Actinopterygii</taxon>
        <taxon>Neopterygii</taxon>
        <taxon>Teleostei</taxon>
        <taxon>Neoteleostei</taxon>
        <taxon>Acanthomorphata</taxon>
        <taxon>Ovalentaria</taxon>
        <taxon>Atherinomorphae</taxon>
        <taxon>Cyprinodontiformes</taxon>
        <taxon>Poeciliidae</taxon>
        <taxon>Poeciliinae</taxon>
        <taxon>Poecilia</taxon>
    </lineage>
</organism>
<feature type="domain" description="Myb/SANT-like DNA-binding" evidence="1">
    <location>
        <begin position="73"/>
        <end position="146"/>
    </location>
</feature>
<dbReference type="GeneTree" id="ENSGT00940000175409"/>
<proteinExistence type="predicted"/>
<reference evidence="2" key="2">
    <citation type="submission" date="2025-09" db="UniProtKB">
        <authorList>
            <consortium name="Ensembl"/>
        </authorList>
    </citation>
    <scope>IDENTIFICATION</scope>
</reference>
<keyword evidence="3" id="KW-1185">Reference proteome</keyword>
<protein>
    <recommendedName>
        <fullName evidence="1">Myb/SANT-like DNA-binding domain-containing protein</fullName>
    </recommendedName>
</protein>
<evidence type="ECO:0000313" key="2">
    <source>
        <dbReference type="Ensembl" id="ENSPLAP00000005898.1"/>
    </source>
</evidence>
<dbReference type="AlphaFoldDB" id="A0A3B3TZ40"/>
<dbReference type="Proteomes" id="UP000261500">
    <property type="component" value="Unplaced"/>
</dbReference>